<dbReference type="OrthoDB" id="9794684at2"/>
<evidence type="ECO:0000256" key="6">
    <source>
        <dbReference type="ARBA" id="ARBA00023136"/>
    </source>
</evidence>
<evidence type="ECO:0000256" key="5">
    <source>
        <dbReference type="ARBA" id="ARBA00022989"/>
    </source>
</evidence>
<keyword evidence="4 7" id="KW-0812">Transmembrane</keyword>
<keyword evidence="5 7" id="KW-1133">Transmembrane helix</keyword>
<comment type="similarity">
    <text evidence="7">Belongs to the binding-protein-dependent transport system permease family.</text>
</comment>
<evidence type="ECO:0000313" key="10">
    <source>
        <dbReference type="EMBL" id="PSL08405.1"/>
    </source>
</evidence>
<feature type="transmembrane region" description="Helical" evidence="7">
    <location>
        <begin position="260"/>
        <end position="281"/>
    </location>
</feature>
<keyword evidence="6 7" id="KW-0472">Membrane</keyword>
<evidence type="ECO:0000313" key="11">
    <source>
        <dbReference type="Proteomes" id="UP000243528"/>
    </source>
</evidence>
<dbReference type="PROSITE" id="PS50928">
    <property type="entry name" value="ABC_TM1"/>
    <property type="match status" value="1"/>
</dbReference>
<comment type="subcellular location">
    <subcellularLocation>
        <location evidence="1 7">Cell membrane</location>
        <topology evidence="1 7">Multi-pass membrane protein</topology>
    </subcellularLocation>
</comment>
<dbReference type="RefSeq" id="WP_106535459.1">
    <property type="nucleotide sequence ID" value="NZ_ML142897.1"/>
</dbReference>
<dbReference type="AlphaFoldDB" id="A0A2P8EG07"/>
<evidence type="ECO:0000256" key="2">
    <source>
        <dbReference type="ARBA" id="ARBA00022448"/>
    </source>
</evidence>
<keyword evidence="2 7" id="KW-0813">Transport</keyword>
<proteinExistence type="inferred from homology"/>
<dbReference type="SUPFAM" id="SSF161098">
    <property type="entry name" value="MetI-like"/>
    <property type="match status" value="1"/>
</dbReference>
<keyword evidence="11" id="KW-1185">Reference proteome</keyword>
<evidence type="ECO:0000256" key="1">
    <source>
        <dbReference type="ARBA" id="ARBA00004651"/>
    </source>
</evidence>
<feature type="transmembrane region" description="Helical" evidence="7">
    <location>
        <begin position="201"/>
        <end position="223"/>
    </location>
</feature>
<comment type="caution">
    <text evidence="10">The sequence shown here is derived from an EMBL/GenBank/DDBJ whole genome shotgun (WGS) entry which is preliminary data.</text>
</comment>
<feature type="transmembrane region" description="Helical" evidence="7">
    <location>
        <begin position="125"/>
        <end position="148"/>
    </location>
</feature>
<dbReference type="EMBL" id="PYGE01000001">
    <property type="protein sequence ID" value="PSL08405.1"/>
    <property type="molecule type" value="Genomic_DNA"/>
</dbReference>
<feature type="transmembrane region" description="Helical" evidence="7">
    <location>
        <begin position="160"/>
        <end position="180"/>
    </location>
</feature>
<feature type="transmembrane region" description="Helical" evidence="7">
    <location>
        <begin position="88"/>
        <end position="113"/>
    </location>
</feature>
<dbReference type="PANTHER" id="PTHR32243">
    <property type="entry name" value="MALTOSE TRANSPORT SYSTEM PERMEASE-RELATED"/>
    <property type="match status" value="1"/>
</dbReference>
<protein>
    <submittedName>
        <fullName evidence="10">Carbohydrate ABC transporter membrane protein 2 (CUT1 family)</fullName>
    </submittedName>
</protein>
<dbReference type="GO" id="GO:0055085">
    <property type="term" value="P:transmembrane transport"/>
    <property type="evidence" value="ECO:0007669"/>
    <property type="project" value="InterPro"/>
</dbReference>
<dbReference type="Proteomes" id="UP000243528">
    <property type="component" value="Unassembled WGS sequence"/>
</dbReference>
<dbReference type="GO" id="GO:0005886">
    <property type="term" value="C:plasma membrane"/>
    <property type="evidence" value="ECO:0007669"/>
    <property type="project" value="UniProtKB-SubCell"/>
</dbReference>
<gene>
    <name evidence="10" type="ORF">CLV30_101377</name>
</gene>
<dbReference type="InterPro" id="IPR035906">
    <property type="entry name" value="MetI-like_sf"/>
</dbReference>
<name>A0A2P8EG07_9ACTN</name>
<dbReference type="PANTHER" id="PTHR32243:SF18">
    <property type="entry name" value="INNER MEMBRANE ABC TRANSPORTER PERMEASE PROTEIN YCJP"/>
    <property type="match status" value="1"/>
</dbReference>
<dbReference type="Pfam" id="PF00528">
    <property type="entry name" value="BPD_transp_1"/>
    <property type="match status" value="1"/>
</dbReference>
<keyword evidence="3" id="KW-1003">Cell membrane</keyword>
<feature type="region of interest" description="Disordered" evidence="8">
    <location>
        <begin position="1"/>
        <end position="22"/>
    </location>
</feature>
<evidence type="ECO:0000256" key="4">
    <source>
        <dbReference type="ARBA" id="ARBA00022692"/>
    </source>
</evidence>
<reference evidence="10 11" key="1">
    <citation type="submission" date="2018-03" db="EMBL/GenBank/DDBJ databases">
        <title>Genomic Encyclopedia of Archaeal and Bacterial Type Strains, Phase II (KMG-II): from individual species to whole genera.</title>
        <authorList>
            <person name="Goeker M."/>
        </authorList>
    </citation>
    <scope>NUCLEOTIDE SEQUENCE [LARGE SCALE GENOMIC DNA]</scope>
    <source>
        <strain evidence="10 11">DSM 45211</strain>
    </source>
</reference>
<dbReference type="CDD" id="cd06261">
    <property type="entry name" value="TM_PBP2"/>
    <property type="match status" value="1"/>
</dbReference>
<sequence>MTVTPVTAPPQGLNTSAPARRRRRGKIGRTIAIAVALFFALAPLYWMVSTSLKPGIEATRRDPTMLPNDVTAENYQKLFSENLPFGSFAVNSIVTALAAAVISVLLSALGGYALSRGTFRLREPISYLVLIAQMLPLVVLLGPLYLLLLNAELVNTLPGLVVGYISFAVPFGMWLMKGFFDAVPREVEEAARVDGYPRWQILFRVVLPLTVPGLFTTGTFVFIESWNNLIYPLTLINTIDKQTLPAGLILSFTGQFKTDWGGMMAASVVTTLPLLVAFFAIQRSMVRGLTAGAVAGE</sequence>
<dbReference type="Gene3D" id="1.10.3720.10">
    <property type="entry name" value="MetI-like"/>
    <property type="match status" value="1"/>
</dbReference>
<evidence type="ECO:0000259" key="9">
    <source>
        <dbReference type="PROSITE" id="PS50928"/>
    </source>
</evidence>
<evidence type="ECO:0000256" key="8">
    <source>
        <dbReference type="SAM" id="MobiDB-lite"/>
    </source>
</evidence>
<feature type="domain" description="ABC transmembrane type-1" evidence="9">
    <location>
        <begin position="89"/>
        <end position="281"/>
    </location>
</feature>
<organism evidence="10 11">
    <name type="scientific">Haloactinopolyspora alba</name>
    <dbReference type="NCBI Taxonomy" id="648780"/>
    <lineage>
        <taxon>Bacteria</taxon>
        <taxon>Bacillati</taxon>
        <taxon>Actinomycetota</taxon>
        <taxon>Actinomycetes</taxon>
        <taxon>Jiangellales</taxon>
        <taxon>Jiangellaceae</taxon>
        <taxon>Haloactinopolyspora</taxon>
    </lineage>
</organism>
<evidence type="ECO:0000256" key="7">
    <source>
        <dbReference type="RuleBase" id="RU363032"/>
    </source>
</evidence>
<evidence type="ECO:0000256" key="3">
    <source>
        <dbReference type="ARBA" id="ARBA00022475"/>
    </source>
</evidence>
<feature type="transmembrane region" description="Helical" evidence="7">
    <location>
        <begin position="30"/>
        <end position="48"/>
    </location>
</feature>
<accession>A0A2P8EG07</accession>
<dbReference type="InterPro" id="IPR050901">
    <property type="entry name" value="BP-dep_ABC_trans_perm"/>
</dbReference>
<dbReference type="InterPro" id="IPR000515">
    <property type="entry name" value="MetI-like"/>
</dbReference>